<dbReference type="EMBL" id="MU129279">
    <property type="protein sequence ID" value="KAF9503985.1"/>
    <property type="molecule type" value="Genomic_DNA"/>
</dbReference>
<gene>
    <name evidence="2" type="ORF">BS47DRAFT_1386335</name>
</gene>
<sequence>MLRVGMDNGWGHQELFLILFGAAAGGFEGNRYRLSQRSKRYDSKAGSGVSGTLEYVETKGYWYNMPEWTILLFSKHHTKAGDTASDDVREMAAPAYESAECAESRLSRRFTEETPPYPAWSRKLVGMSGWGKTILSVFRIRGR</sequence>
<comment type="caution">
    <text evidence="2">The sequence shown here is derived from an EMBL/GenBank/DDBJ whole genome shotgun (WGS) entry which is preliminary data.</text>
</comment>
<keyword evidence="1" id="KW-0472">Membrane</keyword>
<keyword evidence="1" id="KW-1133">Transmembrane helix</keyword>
<reference evidence="2" key="1">
    <citation type="journal article" date="2020" name="Nat. Commun.">
        <title>Large-scale genome sequencing of mycorrhizal fungi provides insights into the early evolution of symbiotic traits.</title>
        <authorList>
            <person name="Miyauchi S."/>
            <person name="Kiss E."/>
            <person name="Kuo A."/>
            <person name="Drula E."/>
            <person name="Kohler A."/>
            <person name="Sanchez-Garcia M."/>
            <person name="Morin E."/>
            <person name="Andreopoulos B."/>
            <person name="Barry K.W."/>
            <person name="Bonito G."/>
            <person name="Buee M."/>
            <person name="Carver A."/>
            <person name="Chen C."/>
            <person name="Cichocki N."/>
            <person name="Clum A."/>
            <person name="Culley D."/>
            <person name="Crous P.W."/>
            <person name="Fauchery L."/>
            <person name="Girlanda M."/>
            <person name="Hayes R.D."/>
            <person name="Keri Z."/>
            <person name="LaButti K."/>
            <person name="Lipzen A."/>
            <person name="Lombard V."/>
            <person name="Magnuson J."/>
            <person name="Maillard F."/>
            <person name="Murat C."/>
            <person name="Nolan M."/>
            <person name="Ohm R.A."/>
            <person name="Pangilinan J."/>
            <person name="Pereira M.F."/>
            <person name="Perotto S."/>
            <person name="Peter M."/>
            <person name="Pfister S."/>
            <person name="Riley R."/>
            <person name="Sitrit Y."/>
            <person name="Stielow J.B."/>
            <person name="Szollosi G."/>
            <person name="Zifcakova L."/>
            <person name="Stursova M."/>
            <person name="Spatafora J.W."/>
            <person name="Tedersoo L."/>
            <person name="Vaario L.M."/>
            <person name="Yamada A."/>
            <person name="Yan M."/>
            <person name="Wang P."/>
            <person name="Xu J."/>
            <person name="Bruns T."/>
            <person name="Baldrian P."/>
            <person name="Vilgalys R."/>
            <person name="Dunand C."/>
            <person name="Henrissat B."/>
            <person name="Grigoriev I.V."/>
            <person name="Hibbett D."/>
            <person name="Nagy L.G."/>
            <person name="Martin F.M."/>
        </authorList>
    </citation>
    <scope>NUCLEOTIDE SEQUENCE</scope>
    <source>
        <strain evidence="2">UP504</strain>
    </source>
</reference>
<organism evidence="2 3">
    <name type="scientific">Hydnum rufescens UP504</name>
    <dbReference type="NCBI Taxonomy" id="1448309"/>
    <lineage>
        <taxon>Eukaryota</taxon>
        <taxon>Fungi</taxon>
        <taxon>Dikarya</taxon>
        <taxon>Basidiomycota</taxon>
        <taxon>Agaricomycotina</taxon>
        <taxon>Agaricomycetes</taxon>
        <taxon>Cantharellales</taxon>
        <taxon>Hydnaceae</taxon>
        <taxon>Hydnum</taxon>
    </lineage>
</organism>
<keyword evidence="3" id="KW-1185">Reference proteome</keyword>
<evidence type="ECO:0000313" key="2">
    <source>
        <dbReference type="EMBL" id="KAF9503985.1"/>
    </source>
</evidence>
<evidence type="ECO:0000256" key="1">
    <source>
        <dbReference type="SAM" id="Phobius"/>
    </source>
</evidence>
<protein>
    <submittedName>
        <fullName evidence="2">Uncharacterized protein</fullName>
    </submittedName>
</protein>
<keyword evidence="1" id="KW-0812">Transmembrane</keyword>
<proteinExistence type="predicted"/>
<dbReference type="Proteomes" id="UP000886523">
    <property type="component" value="Unassembled WGS sequence"/>
</dbReference>
<feature type="transmembrane region" description="Helical" evidence="1">
    <location>
        <begin position="15"/>
        <end position="34"/>
    </location>
</feature>
<dbReference type="AlphaFoldDB" id="A0A9P6AER2"/>
<accession>A0A9P6AER2</accession>
<evidence type="ECO:0000313" key="3">
    <source>
        <dbReference type="Proteomes" id="UP000886523"/>
    </source>
</evidence>
<name>A0A9P6AER2_9AGAM</name>